<dbReference type="RefSeq" id="WP_307167875.1">
    <property type="nucleotide sequence ID" value="NZ_JAUSWV010000003.1"/>
</dbReference>
<name>A0ABU0P335_STRRH</name>
<organism evidence="2 3">
    <name type="scientific">Streptomyces rishiriensis</name>
    <dbReference type="NCBI Taxonomy" id="68264"/>
    <lineage>
        <taxon>Bacteria</taxon>
        <taxon>Bacillati</taxon>
        <taxon>Actinomycetota</taxon>
        <taxon>Actinomycetes</taxon>
        <taxon>Kitasatosporales</taxon>
        <taxon>Streptomycetaceae</taxon>
        <taxon>Streptomyces</taxon>
    </lineage>
</organism>
<protein>
    <submittedName>
        <fullName evidence="2">Uncharacterized protein</fullName>
    </submittedName>
</protein>
<evidence type="ECO:0000313" key="2">
    <source>
        <dbReference type="EMBL" id="MDQ0585789.1"/>
    </source>
</evidence>
<feature type="compositionally biased region" description="Basic residues" evidence="1">
    <location>
        <begin position="33"/>
        <end position="50"/>
    </location>
</feature>
<gene>
    <name evidence="2" type="ORF">QF030_008057</name>
</gene>
<evidence type="ECO:0000313" key="3">
    <source>
        <dbReference type="Proteomes" id="UP001230654"/>
    </source>
</evidence>
<keyword evidence="3" id="KW-1185">Reference proteome</keyword>
<dbReference type="Proteomes" id="UP001230654">
    <property type="component" value="Unassembled WGS sequence"/>
</dbReference>
<accession>A0ABU0P335</accession>
<sequence>MPDTGPAPSLRAAQQLRRRRAVQQPRSTATRAQRGRHFAATARLRHTHRT</sequence>
<feature type="region of interest" description="Disordered" evidence="1">
    <location>
        <begin position="1"/>
        <end position="50"/>
    </location>
</feature>
<evidence type="ECO:0000256" key="1">
    <source>
        <dbReference type="SAM" id="MobiDB-lite"/>
    </source>
</evidence>
<proteinExistence type="predicted"/>
<comment type="caution">
    <text evidence="2">The sequence shown here is derived from an EMBL/GenBank/DDBJ whole genome shotgun (WGS) entry which is preliminary data.</text>
</comment>
<reference evidence="2 3" key="1">
    <citation type="submission" date="2023-07" db="EMBL/GenBank/DDBJ databases">
        <title>Comparative genomics of wheat-associated soil bacteria to identify genetic determinants of phenazine resistance.</title>
        <authorList>
            <person name="Mouncey N."/>
        </authorList>
    </citation>
    <scope>NUCLEOTIDE SEQUENCE [LARGE SCALE GENOMIC DNA]</scope>
    <source>
        <strain evidence="2 3">B2I6</strain>
    </source>
</reference>
<dbReference type="EMBL" id="JAUSWV010000003">
    <property type="protein sequence ID" value="MDQ0585789.1"/>
    <property type="molecule type" value="Genomic_DNA"/>
</dbReference>